<evidence type="ECO:0000313" key="3">
    <source>
        <dbReference type="Proteomes" id="UP000011115"/>
    </source>
</evidence>
<protein>
    <submittedName>
        <fullName evidence="2">Potassium channel SKOR</fullName>
    </submittedName>
</protein>
<accession>M1D7F4</accession>
<dbReference type="AlphaFoldDB" id="M1D7F4"/>
<dbReference type="HOGENOM" id="CLU_2227954_0_0_1"/>
<evidence type="ECO:0000256" key="1">
    <source>
        <dbReference type="SAM" id="MobiDB-lite"/>
    </source>
</evidence>
<sequence>MRVSIGNKEENDDVDEESNLAGDIEKEQVFRESSEEAKLQGSEEGGVHRPYQNELRPQLRYEYLVLFKEILAHCGIIYTDPAIVLLTCPLQNTTVQRRGTTQATLN</sequence>
<feature type="compositionally biased region" description="Basic and acidic residues" evidence="1">
    <location>
        <begin position="23"/>
        <end position="38"/>
    </location>
</feature>
<reference evidence="2" key="2">
    <citation type="submission" date="2015-06" db="UniProtKB">
        <authorList>
            <consortium name="EnsemblPlants"/>
        </authorList>
    </citation>
    <scope>IDENTIFICATION</scope>
    <source>
        <strain evidence="2">DM1-3 516 R44</strain>
    </source>
</reference>
<dbReference type="InParanoid" id="M1D7F4"/>
<organism evidence="2 3">
    <name type="scientific">Solanum tuberosum</name>
    <name type="common">Potato</name>
    <dbReference type="NCBI Taxonomy" id="4113"/>
    <lineage>
        <taxon>Eukaryota</taxon>
        <taxon>Viridiplantae</taxon>
        <taxon>Streptophyta</taxon>
        <taxon>Embryophyta</taxon>
        <taxon>Tracheophyta</taxon>
        <taxon>Spermatophyta</taxon>
        <taxon>Magnoliopsida</taxon>
        <taxon>eudicotyledons</taxon>
        <taxon>Gunneridae</taxon>
        <taxon>Pentapetalae</taxon>
        <taxon>asterids</taxon>
        <taxon>lamiids</taxon>
        <taxon>Solanales</taxon>
        <taxon>Solanaceae</taxon>
        <taxon>Solanoideae</taxon>
        <taxon>Solaneae</taxon>
        <taxon>Solanum</taxon>
    </lineage>
</organism>
<name>M1D7F4_SOLTU</name>
<dbReference type="Gramene" id="PGSC0003DMT400083961">
    <property type="protein sequence ID" value="PGSC0003DMT400083961"/>
    <property type="gene ID" value="PGSC0003DMG400033682"/>
</dbReference>
<dbReference type="EnsemblPlants" id="PGSC0003DMT400083961">
    <property type="protein sequence ID" value="PGSC0003DMT400083961"/>
    <property type="gene ID" value="PGSC0003DMG400033682"/>
</dbReference>
<proteinExistence type="predicted"/>
<reference evidence="3" key="1">
    <citation type="journal article" date="2011" name="Nature">
        <title>Genome sequence and analysis of the tuber crop potato.</title>
        <authorList>
            <consortium name="The Potato Genome Sequencing Consortium"/>
        </authorList>
    </citation>
    <scope>NUCLEOTIDE SEQUENCE [LARGE SCALE GENOMIC DNA]</scope>
    <source>
        <strain evidence="3">cv. DM1-3 516 R44</strain>
    </source>
</reference>
<dbReference type="PaxDb" id="4113-PGSC0003DMT400083961"/>
<dbReference type="Proteomes" id="UP000011115">
    <property type="component" value="Unassembled WGS sequence"/>
</dbReference>
<feature type="region of interest" description="Disordered" evidence="1">
    <location>
        <begin position="1"/>
        <end position="52"/>
    </location>
</feature>
<evidence type="ECO:0000313" key="2">
    <source>
        <dbReference type="EnsemblPlants" id="PGSC0003DMT400083961"/>
    </source>
</evidence>
<keyword evidence="3" id="KW-1185">Reference proteome</keyword>